<protein>
    <recommendedName>
        <fullName evidence="3">Endonuclease/exonuclease/phosphatase domain-containing protein</fullName>
    </recommendedName>
</protein>
<accession>A0AAN8XCY0</accession>
<organism evidence="1 2">
    <name type="scientific">Halocaridina rubra</name>
    <name type="common">Hawaiian red shrimp</name>
    <dbReference type="NCBI Taxonomy" id="373956"/>
    <lineage>
        <taxon>Eukaryota</taxon>
        <taxon>Metazoa</taxon>
        <taxon>Ecdysozoa</taxon>
        <taxon>Arthropoda</taxon>
        <taxon>Crustacea</taxon>
        <taxon>Multicrustacea</taxon>
        <taxon>Malacostraca</taxon>
        <taxon>Eumalacostraca</taxon>
        <taxon>Eucarida</taxon>
        <taxon>Decapoda</taxon>
        <taxon>Pleocyemata</taxon>
        <taxon>Caridea</taxon>
        <taxon>Atyoidea</taxon>
        <taxon>Atyidae</taxon>
        <taxon>Halocaridina</taxon>
    </lineage>
</organism>
<proteinExistence type="predicted"/>
<dbReference type="AlphaFoldDB" id="A0AAN8XCY0"/>
<dbReference type="Proteomes" id="UP001381693">
    <property type="component" value="Unassembled WGS sequence"/>
</dbReference>
<gene>
    <name evidence="1" type="ORF">SK128_021156</name>
</gene>
<comment type="caution">
    <text evidence="1">The sequence shown here is derived from an EMBL/GenBank/DDBJ whole genome shotgun (WGS) entry which is preliminary data.</text>
</comment>
<name>A0AAN8XCY0_HALRR</name>
<sequence>MSCYCSTSEKCACCVADHASRSCPNHTPSLPTAATASVSTTDSSPPPTPDISWWKCRWCGMSGVVIKSIPTITEKLDSFAAHLETVITTPVDIPSHGLQWSESSLHLCNVYSAPGRLYTVTPSPPTASGMVYMGDFNAHHLYLGDPSGNVNRSGT</sequence>
<evidence type="ECO:0008006" key="3">
    <source>
        <dbReference type="Google" id="ProtNLM"/>
    </source>
</evidence>
<reference evidence="1 2" key="1">
    <citation type="submission" date="2023-11" db="EMBL/GenBank/DDBJ databases">
        <title>Halocaridina rubra genome assembly.</title>
        <authorList>
            <person name="Smith C."/>
        </authorList>
    </citation>
    <scope>NUCLEOTIDE SEQUENCE [LARGE SCALE GENOMIC DNA]</scope>
    <source>
        <strain evidence="1">EP-1</strain>
        <tissue evidence="1">Whole</tissue>
    </source>
</reference>
<evidence type="ECO:0000313" key="2">
    <source>
        <dbReference type="Proteomes" id="UP001381693"/>
    </source>
</evidence>
<evidence type="ECO:0000313" key="1">
    <source>
        <dbReference type="EMBL" id="KAK7082185.1"/>
    </source>
</evidence>
<keyword evidence="2" id="KW-1185">Reference proteome</keyword>
<dbReference type="EMBL" id="JAXCGZ010004147">
    <property type="protein sequence ID" value="KAK7082185.1"/>
    <property type="molecule type" value="Genomic_DNA"/>
</dbReference>